<reference evidence="1 2" key="1">
    <citation type="submission" date="2021-06" db="EMBL/GenBank/DDBJ databases">
        <title>Caerostris extrusa draft genome.</title>
        <authorList>
            <person name="Kono N."/>
            <person name="Arakawa K."/>
        </authorList>
    </citation>
    <scope>NUCLEOTIDE SEQUENCE [LARGE SCALE GENOMIC DNA]</scope>
</reference>
<comment type="caution">
    <text evidence="1">The sequence shown here is derived from an EMBL/GenBank/DDBJ whole genome shotgun (WGS) entry which is preliminary data.</text>
</comment>
<protein>
    <submittedName>
        <fullName evidence="1">Uncharacterized protein</fullName>
    </submittedName>
</protein>
<dbReference type="EMBL" id="BPLR01012060">
    <property type="protein sequence ID" value="GIY51026.1"/>
    <property type="molecule type" value="Genomic_DNA"/>
</dbReference>
<name>A0AAV4TZ44_CAEEX</name>
<organism evidence="1 2">
    <name type="scientific">Caerostris extrusa</name>
    <name type="common">Bark spider</name>
    <name type="synonym">Caerostris bankana</name>
    <dbReference type="NCBI Taxonomy" id="172846"/>
    <lineage>
        <taxon>Eukaryota</taxon>
        <taxon>Metazoa</taxon>
        <taxon>Ecdysozoa</taxon>
        <taxon>Arthropoda</taxon>
        <taxon>Chelicerata</taxon>
        <taxon>Arachnida</taxon>
        <taxon>Araneae</taxon>
        <taxon>Araneomorphae</taxon>
        <taxon>Entelegynae</taxon>
        <taxon>Araneoidea</taxon>
        <taxon>Araneidae</taxon>
        <taxon>Caerostris</taxon>
    </lineage>
</organism>
<sequence>MEPHPLLSVSRYVAGFCHVNNTPMAGKGINLKQDIETQFEACLNADNTSSDKSNALKVNLTTSLLFLSSGRCAVILLDKYCQPCQIAISLQHSYFERRLDCPEERFRRKEK</sequence>
<gene>
    <name evidence="1" type="ORF">CEXT_815421</name>
</gene>
<proteinExistence type="predicted"/>
<keyword evidence="2" id="KW-1185">Reference proteome</keyword>
<evidence type="ECO:0000313" key="2">
    <source>
        <dbReference type="Proteomes" id="UP001054945"/>
    </source>
</evidence>
<dbReference type="AlphaFoldDB" id="A0AAV4TZ44"/>
<evidence type="ECO:0000313" key="1">
    <source>
        <dbReference type="EMBL" id="GIY51026.1"/>
    </source>
</evidence>
<accession>A0AAV4TZ44</accession>
<dbReference type="Proteomes" id="UP001054945">
    <property type="component" value="Unassembled WGS sequence"/>
</dbReference>